<evidence type="ECO:0000313" key="2">
    <source>
        <dbReference type="EMBL" id="KAG0466846.1"/>
    </source>
</evidence>
<evidence type="ECO:0000313" key="4">
    <source>
        <dbReference type="Proteomes" id="UP000636800"/>
    </source>
</evidence>
<keyword evidence="4" id="KW-1185">Reference proteome</keyword>
<feature type="compositionally biased region" description="Polar residues" evidence="1">
    <location>
        <begin position="9"/>
        <end position="21"/>
    </location>
</feature>
<feature type="region of interest" description="Disordered" evidence="1">
    <location>
        <begin position="1"/>
        <end position="21"/>
    </location>
</feature>
<comment type="caution">
    <text evidence="2">The sequence shown here is derived from an EMBL/GenBank/DDBJ whole genome shotgun (WGS) entry which is preliminary data.</text>
</comment>
<gene>
    <name evidence="3" type="ORF">HPP92_017843</name>
    <name evidence="2" type="ORF">HPP92_018426</name>
</gene>
<dbReference type="EMBL" id="JADCNM010000009">
    <property type="protein sequence ID" value="KAG0468515.1"/>
    <property type="molecule type" value="Genomic_DNA"/>
</dbReference>
<sequence length="75" mass="8775">MLDSRTSSRHPSTFSSVTSLTSHGIYSKHWGREIPKLCHLRHGFSFNSPSSKERVIEFFFREIKIFQVPIRSEVH</sequence>
<name>A0A835Q9W0_VANPL</name>
<organism evidence="2 4">
    <name type="scientific">Vanilla planifolia</name>
    <name type="common">Vanilla</name>
    <dbReference type="NCBI Taxonomy" id="51239"/>
    <lineage>
        <taxon>Eukaryota</taxon>
        <taxon>Viridiplantae</taxon>
        <taxon>Streptophyta</taxon>
        <taxon>Embryophyta</taxon>
        <taxon>Tracheophyta</taxon>
        <taxon>Spermatophyta</taxon>
        <taxon>Magnoliopsida</taxon>
        <taxon>Liliopsida</taxon>
        <taxon>Asparagales</taxon>
        <taxon>Orchidaceae</taxon>
        <taxon>Vanilloideae</taxon>
        <taxon>Vanilleae</taxon>
        <taxon>Vanilla</taxon>
    </lineage>
</organism>
<dbReference type="Proteomes" id="UP000639772">
    <property type="component" value="Chromosome 9"/>
</dbReference>
<accession>A0A835Q9W0</accession>
<evidence type="ECO:0000313" key="3">
    <source>
        <dbReference type="EMBL" id="KAG0468515.1"/>
    </source>
</evidence>
<evidence type="ECO:0000256" key="1">
    <source>
        <dbReference type="SAM" id="MobiDB-lite"/>
    </source>
</evidence>
<evidence type="ECO:0000313" key="5">
    <source>
        <dbReference type="Proteomes" id="UP000639772"/>
    </source>
</evidence>
<dbReference type="AlphaFoldDB" id="A0A835Q9W0"/>
<dbReference type="Proteomes" id="UP000636800">
    <property type="component" value="Unassembled WGS sequence"/>
</dbReference>
<reference evidence="4 5" key="1">
    <citation type="journal article" date="2020" name="Nat. Food">
        <title>A phased Vanilla planifolia genome enables genetic improvement of flavour and production.</title>
        <authorList>
            <person name="Hasing T."/>
            <person name="Tang H."/>
            <person name="Brym M."/>
            <person name="Khazi F."/>
            <person name="Huang T."/>
            <person name="Chambers A.H."/>
        </authorList>
    </citation>
    <scope>NUCLEOTIDE SEQUENCE [LARGE SCALE GENOMIC DNA]</scope>
    <source>
        <tissue evidence="2">Leaf</tissue>
    </source>
</reference>
<dbReference type="EMBL" id="JADCNL010000009">
    <property type="protein sequence ID" value="KAG0466846.1"/>
    <property type="molecule type" value="Genomic_DNA"/>
</dbReference>
<proteinExistence type="predicted"/>
<protein>
    <submittedName>
        <fullName evidence="2">Uncharacterized protein</fullName>
    </submittedName>
</protein>